<dbReference type="Proteomes" id="UP000070258">
    <property type="component" value="Unassembled WGS sequence"/>
</dbReference>
<organism evidence="3 4">
    <name type="scientific">Tsukamurella pseudospumae</name>
    <dbReference type="NCBI Taxonomy" id="239498"/>
    <lineage>
        <taxon>Bacteria</taxon>
        <taxon>Bacillati</taxon>
        <taxon>Actinomycetota</taxon>
        <taxon>Actinomycetes</taxon>
        <taxon>Mycobacteriales</taxon>
        <taxon>Tsukamurellaceae</taxon>
        <taxon>Tsukamurella</taxon>
    </lineage>
</organism>
<evidence type="ECO:0000313" key="4">
    <source>
        <dbReference type="Proteomes" id="UP000070258"/>
    </source>
</evidence>
<feature type="domain" description="Pyridoxamine 5'-phosphate oxidase N-terminal" evidence="1">
    <location>
        <begin position="34"/>
        <end position="154"/>
    </location>
</feature>
<evidence type="ECO:0000313" key="3">
    <source>
        <dbReference type="EMBL" id="KXP03580.1"/>
    </source>
</evidence>
<dbReference type="OrthoDB" id="9790331at2"/>
<dbReference type="Gene3D" id="2.30.110.10">
    <property type="entry name" value="Electron Transport, Fmn-binding Protein, Chain A"/>
    <property type="match status" value="1"/>
</dbReference>
<dbReference type="Proteomes" id="UP000070409">
    <property type="component" value="Unassembled WGS sequence"/>
</dbReference>
<dbReference type="RefSeq" id="WP_068574500.1">
    <property type="nucleotide sequence ID" value="NZ_LSRE01000050.1"/>
</dbReference>
<dbReference type="EMBL" id="LSRE01000050">
    <property type="protein sequence ID" value="KXO89295.1"/>
    <property type="molecule type" value="Genomic_DNA"/>
</dbReference>
<evidence type="ECO:0000313" key="5">
    <source>
        <dbReference type="Proteomes" id="UP000070409"/>
    </source>
</evidence>
<dbReference type="InterPro" id="IPR011576">
    <property type="entry name" value="Pyridox_Oxase_N"/>
</dbReference>
<reference evidence="3" key="1">
    <citation type="submission" date="2016-02" db="EMBL/GenBank/DDBJ databases">
        <authorList>
            <person name="Teng J.L."/>
            <person name="Yang Y."/>
            <person name="Huang Y."/>
            <person name="Guo F."/>
            <person name="Wei W."/>
            <person name="Chen J.H."/>
            <person name="Wong S.Y."/>
            <person name="Lau S.K."/>
            <person name="Woo P.C."/>
        </authorList>
    </citation>
    <scope>NUCLEOTIDE SEQUENCE</scope>
    <source>
        <strain evidence="3">JCM 15929</strain>
    </source>
</reference>
<gene>
    <name evidence="3" type="ORF">AXK60_17375</name>
    <name evidence="2" type="ORF">AXK61_11885</name>
</gene>
<evidence type="ECO:0000259" key="1">
    <source>
        <dbReference type="Pfam" id="PF01243"/>
    </source>
</evidence>
<evidence type="ECO:0000313" key="2">
    <source>
        <dbReference type="EMBL" id="KXO89295.1"/>
    </source>
</evidence>
<reference evidence="4" key="2">
    <citation type="submission" date="2016-02" db="EMBL/GenBank/DDBJ databases">
        <authorList>
            <person name="Wen L."/>
            <person name="He K."/>
            <person name="Yang H."/>
        </authorList>
    </citation>
    <scope>NUCLEOTIDE SEQUENCE [LARGE SCALE GENOMIC DNA]</scope>
    <source>
        <strain evidence="4">JCM 15929</strain>
    </source>
</reference>
<dbReference type="STRING" id="239498.AXK60_17375"/>
<sequence>MAHERRPVTTEAELRAVVPEPIPRIRDKAKPELHEVHRLFLAAARLYFVATSGAAGDLDVSPKGDPAGGVLILDDRTIALPDRPGNRRVDGLRNLLQDPHVALEFVIPGRGDTLRINGTAVVLADAPYAPMMAVGEKLPQLIVEVAIDEVFFHCSKAFLRSEAWEPSTWPTNDDDHGVPRRAVIAKSLERPDDSLEELDRYYGPGYGRELY</sequence>
<dbReference type="InterPro" id="IPR024029">
    <property type="entry name" value="Pyridox_Oxase_FMN-dep"/>
</dbReference>
<dbReference type="PANTHER" id="PTHR42815">
    <property type="entry name" value="FAD-BINDING, PUTATIVE (AFU_ORTHOLOGUE AFUA_6G07600)-RELATED"/>
    <property type="match status" value="1"/>
</dbReference>
<dbReference type="Pfam" id="PF01243">
    <property type="entry name" value="PNPOx_N"/>
    <property type="match status" value="1"/>
</dbReference>
<dbReference type="InterPro" id="IPR012349">
    <property type="entry name" value="Split_barrel_FMN-bd"/>
</dbReference>
<name>A0A137ZZG1_9ACTN</name>
<dbReference type="PANTHER" id="PTHR42815:SF2">
    <property type="entry name" value="FAD-BINDING, PUTATIVE (AFU_ORTHOLOGUE AFUA_6G07600)-RELATED"/>
    <property type="match status" value="1"/>
</dbReference>
<dbReference type="EMBL" id="LSRF01000058">
    <property type="protein sequence ID" value="KXP03580.1"/>
    <property type="molecule type" value="Genomic_DNA"/>
</dbReference>
<keyword evidence="5" id="KW-1185">Reference proteome</keyword>
<accession>A0A137ZZG1</accession>
<protein>
    <submittedName>
        <fullName evidence="3">Pyridoxamine 5'-phosphate oxidase</fullName>
    </submittedName>
</protein>
<comment type="caution">
    <text evidence="3">The sequence shown here is derived from an EMBL/GenBank/DDBJ whole genome shotgun (WGS) entry which is preliminary data.</text>
</comment>
<dbReference type="SUPFAM" id="SSF50475">
    <property type="entry name" value="FMN-binding split barrel"/>
    <property type="match status" value="1"/>
</dbReference>
<proteinExistence type="predicted"/>
<dbReference type="NCBIfam" id="TIGR04025">
    <property type="entry name" value="PPOX_FMN_DR2398"/>
    <property type="match status" value="1"/>
</dbReference>
<dbReference type="AlphaFoldDB" id="A0A137ZZG1"/>
<reference evidence="2 5" key="3">
    <citation type="submission" date="2016-02" db="EMBL/GenBank/DDBJ databases">
        <authorList>
            <person name="Teng J.L."/>
            <person name="Tang Y."/>
            <person name="Huang Y."/>
            <person name="Guo F."/>
            <person name="Wei W."/>
            <person name="Chen J.H."/>
            <person name="Wong S.Y."/>
            <person name="Lau S.K."/>
            <person name="Woo P.C."/>
        </authorList>
    </citation>
    <scope>NUCLEOTIDE SEQUENCE [LARGE SCALE GENOMIC DNA]</scope>
    <source>
        <strain evidence="2 5">JCM 13375</strain>
    </source>
</reference>